<sequence length="64" mass="7289">MTKNNNQNLEARERRIAEARSLNLFSDVFMTAALQDPAACQHVLRILISYTSMPQSTITARRHS</sequence>
<reference evidence="1" key="1">
    <citation type="journal article" date="2021" name="PeerJ">
        <title>Extensive microbial diversity within the chicken gut microbiome revealed by metagenomics and culture.</title>
        <authorList>
            <person name="Gilroy R."/>
            <person name="Ravi A."/>
            <person name="Getino M."/>
            <person name="Pursley I."/>
            <person name="Horton D.L."/>
            <person name="Alikhan N.F."/>
            <person name="Baker D."/>
            <person name="Gharbi K."/>
            <person name="Hall N."/>
            <person name="Watson M."/>
            <person name="Adriaenssens E.M."/>
            <person name="Foster-Nyarko E."/>
            <person name="Jarju S."/>
            <person name="Secka A."/>
            <person name="Antonio M."/>
            <person name="Oren A."/>
            <person name="Chaudhuri R.R."/>
            <person name="La Ragione R."/>
            <person name="Hildebrand F."/>
            <person name="Pallen M.J."/>
        </authorList>
    </citation>
    <scope>NUCLEOTIDE SEQUENCE</scope>
    <source>
        <strain evidence="1">CHK183-1962</strain>
    </source>
</reference>
<organism evidence="1 2">
    <name type="scientific">Candidatus Fusicatenibacter merdavium</name>
    <dbReference type="NCBI Taxonomy" id="2838600"/>
    <lineage>
        <taxon>Bacteria</taxon>
        <taxon>Bacillati</taxon>
        <taxon>Bacillota</taxon>
        <taxon>Clostridia</taxon>
        <taxon>Lachnospirales</taxon>
        <taxon>Lachnospiraceae</taxon>
        <taxon>Fusicatenibacter</taxon>
    </lineage>
</organism>
<evidence type="ECO:0000313" key="2">
    <source>
        <dbReference type="Proteomes" id="UP000886890"/>
    </source>
</evidence>
<dbReference type="Proteomes" id="UP000886890">
    <property type="component" value="Unassembled WGS sequence"/>
</dbReference>
<protein>
    <submittedName>
        <fullName evidence="1">Uncharacterized protein</fullName>
    </submittedName>
</protein>
<evidence type="ECO:0000313" key="1">
    <source>
        <dbReference type="EMBL" id="HIX77988.1"/>
    </source>
</evidence>
<gene>
    <name evidence="1" type="ORF">H9734_10390</name>
</gene>
<name>A0A9D1XEE5_9FIRM</name>
<dbReference type="EMBL" id="DXEK01000170">
    <property type="protein sequence ID" value="HIX77988.1"/>
    <property type="molecule type" value="Genomic_DNA"/>
</dbReference>
<comment type="caution">
    <text evidence="1">The sequence shown here is derived from an EMBL/GenBank/DDBJ whole genome shotgun (WGS) entry which is preliminary data.</text>
</comment>
<reference evidence="1" key="2">
    <citation type="submission" date="2021-04" db="EMBL/GenBank/DDBJ databases">
        <authorList>
            <person name="Gilroy R."/>
        </authorList>
    </citation>
    <scope>NUCLEOTIDE SEQUENCE</scope>
    <source>
        <strain evidence="1">CHK183-1962</strain>
    </source>
</reference>
<dbReference type="AlphaFoldDB" id="A0A9D1XEE5"/>
<proteinExistence type="predicted"/>
<accession>A0A9D1XEE5</accession>